<sequence length="124" mass="12859">MRPSTLLSLLLLPILGGCDGPALVATAGVNVASLTLVGRSVPDILVSGVTGRDCSIVRLDRGMSYCAARVPAPSPPPYCTRSRGSVDCWVTRPGTIPMVQGVVDGPASLTPAQEADRTARWPGF</sequence>
<proteinExistence type="predicted"/>
<protein>
    <recommendedName>
        <fullName evidence="3">Lipoprotein</fullName>
    </recommendedName>
</protein>
<evidence type="ECO:0000313" key="2">
    <source>
        <dbReference type="Proteomes" id="UP000766336"/>
    </source>
</evidence>
<name>A0ABS5QJ22_9PROT</name>
<dbReference type="RefSeq" id="WP_213672205.1">
    <property type="nucleotide sequence ID" value="NZ_JAHCDA010000005.1"/>
</dbReference>
<keyword evidence="2" id="KW-1185">Reference proteome</keyword>
<comment type="caution">
    <text evidence="1">The sequence shown here is derived from an EMBL/GenBank/DDBJ whole genome shotgun (WGS) entry which is preliminary data.</text>
</comment>
<accession>A0ABS5QJ22</accession>
<evidence type="ECO:0008006" key="3">
    <source>
        <dbReference type="Google" id="ProtNLM"/>
    </source>
</evidence>
<dbReference type="EMBL" id="JAHCDA010000005">
    <property type="protein sequence ID" value="MBS7813508.1"/>
    <property type="molecule type" value="Genomic_DNA"/>
</dbReference>
<evidence type="ECO:0000313" key="1">
    <source>
        <dbReference type="EMBL" id="MBS7813508.1"/>
    </source>
</evidence>
<dbReference type="PROSITE" id="PS51257">
    <property type="entry name" value="PROKAR_LIPOPROTEIN"/>
    <property type="match status" value="1"/>
</dbReference>
<reference evidence="1 2" key="1">
    <citation type="submission" date="2021-05" db="EMBL/GenBank/DDBJ databases">
        <title>Roseococcus sp. XZZS9, whole genome shotgun sequencing project.</title>
        <authorList>
            <person name="Zhao G."/>
            <person name="Shen L."/>
        </authorList>
    </citation>
    <scope>NUCLEOTIDE SEQUENCE [LARGE SCALE GENOMIC DNA]</scope>
    <source>
        <strain evidence="1 2">XZZS9</strain>
    </source>
</reference>
<dbReference type="Proteomes" id="UP000766336">
    <property type="component" value="Unassembled WGS sequence"/>
</dbReference>
<organism evidence="1 2">
    <name type="scientific">Roseococcus pinisoli</name>
    <dbReference type="NCBI Taxonomy" id="2835040"/>
    <lineage>
        <taxon>Bacteria</taxon>
        <taxon>Pseudomonadati</taxon>
        <taxon>Pseudomonadota</taxon>
        <taxon>Alphaproteobacteria</taxon>
        <taxon>Acetobacterales</taxon>
        <taxon>Roseomonadaceae</taxon>
        <taxon>Roseococcus</taxon>
    </lineage>
</organism>
<gene>
    <name evidence="1" type="ORF">KHU32_21385</name>
</gene>